<gene>
    <name evidence="1" type="primary">Contig10305.g10993</name>
    <name evidence="1" type="ORF">STYLEM_8201</name>
</gene>
<reference evidence="1 2" key="1">
    <citation type="submission" date="2014-06" db="EMBL/GenBank/DDBJ databases">
        <authorList>
            <person name="Swart Estienne"/>
        </authorList>
    </citation>
    <scope>NUCLEOTIDE SEQUENCE [LARGE SCALE GENOMIC DNA]</scope>
    <source>
        <strain evidence="1 2">130c</strain>
    </source>
</reference>
<keyword evidence="2" id="KW-1185">Reference proteome</keyword>
<dbReference type="EMBL" id="CCKQ01007792">
    <property type="protein sequence ID" value="CDW79215.1"/>
    <property type="molecule type" value="Genomic_DNA"/>
</dbReference>
<dbReference type="OrthoDB" id="326062at2759"/>
<sequence length="426" mass="50453">MNNFPGITLKIYELQFVVNPNDRAIQIPQQIQISQKNPNQNFQICGIKQIQQKQTILNCFSELQSKIEQPETFCENLMQTTRPPTQWCDNPAEVENRYPRKSIKTEQNLVNQLVTLKRAIQSQIPKHRQKGSMIFSDNREQEINYYNPTSKNMFQIQDQRGHRSLRSDVLYKTISRDMRKFYSKDFNAVTGFIIIKNRREKKFFLAQIEAYLKYRFPEFHYLLDKRLQQSGSQTSENKINEIVFFFGCLIYPKEMHKCLQTEDQSTAKSADSNPDRIKMKSIQNAKLKSFHESLYQFSLQKLYDLICSELYAYFFCHYFQKQIIEKNHIETKCPMNQHKPAFVIAYNLLLRLSQLTLVSSLLKQDAKTLNEDYLSSAMKYLQQEPKTLNLFRPENNPDKNQFPEDDLKTLTQEAFSMRDEDSDSEF</sequence>
<evidence type="ECO:0000313" key="1">
    <source>
        <dbReference type="EMBL" id="CDW79215.1"/>
    </source>
</evidence>
<dbReference type="InParanoid" id="A0A078AAC8"/>
<organism evidence="1 2">
    <name type="scientific">Stylonychia lemnae</name>
    <name type="common">Ciliate</name>
    <dbReference type="NCBI Taxonomy" id="5949"/>
    <lineage>
        <taxon>Eukaryota</taxon>
        <taxon>Sar</taxon>
        <taxon>Alveolata</taxon>
        <taxon>Ciliophora</taxon>
        <taxon>Intramacronucleata</taxon>
        <taxon>Spirotrichea</taxon>
        <taxon>Stichotrichia</taxon>
        <taxon>Sporadotrichida</taxon>
        <taxon>Oxytrichidae</taxon>
        <taxon>Stylonychinae</taxon>
        <taxon>Stylonychia</taxon>
    </lineage>
</organism>
<proteinExistence type="predicted"/>
<accession>A0A078AAC8</accession>
<protein>
    <submittedName>
        <fullName evidence="1">Uncharacterized protein</fullName>
    </submittedName>
</protein>
<dbReference type="Proteomes" id="UP000039865">
    <property type="component" value="Unassembled WGS sequence"/>
</dbReference>
<name>A0A078AAC8_STYLE</name>
<evidence type="ECO:0000313" key="2">
    <source>
        <dbReference type="Proteomes" id="UP000039865"/>
    </source>
</evidence>
<dbReference type="AlphaFoldDB" id="A0A078AAC8"/>